<keyword evidence="4" id="KW-1185">Reference proteome</keyword>
<proteinExistence type="predicted"/>
<dbReference type="Pfam" id="PF13555">
    <property type="entry name" value="AAA_29"/>
    <property type="match status" value="1"/>
</dbReference>
<name>A0A1C5K5K5_9ACTN</name>
<feature type="coiled-coil region" evidence="1">
    <location>
        <begin position="311"/>
        <end position="338"/>
    </location>
</feature>
<dbReference type="InterPro" id="IPR027417">
    <property type="entry name" value="P-loop_NTPase"/>
</dbReference>
<dbReference type="Proteomes" id="UP000198221">
    <property type="component" value="Chromosome I"/>
</dbReference>
<organism evidence="3 4">
    <name type="scientific">Micromonospora inositola</name>
    <dbReference type="NCBI Taxonomy" id="47865"/>
    <lineage>
        <taxon>Bacteria</taxon>
        <taxon>Bacillati</taxon>
        <taxon>Actinomycetota</taxon>
        <taxon>Actinomycetes</taxon>
        <taxon>Micromonosporales</taxon>
        <taxon>Micromonosporaceae</taxon>
        <taxon>Micromonospora</taxon>
    </lineage>
</organism>
<sequence length="1119" mass="125649">MPDRHRKRTVHLGQYRLTRLQVVNWGAFCGYKSIDVDERGVLLTGLSGSGKSSLLDAHSAVLLPSTDQRFNASADLTARGAKQSTRSIADYVRGAWSENHDENDQAHVQYLRGGKPTWSAIAATYDNGLGSVITAVVVKWFTGTETDGGSLKSLYQLHEGYFSLEVLEEWAARRFDTRWLKATYPPLDDPGSNQGNYIQGLARRVGLGTSKTAISLLGKAKALKNVGDLNLFIRDNMLDKPATYAAAARMVASFTPLNDAFQTAERAHRQERVLRDVPELWEQYGESRTSLNRTRQLLGDPLERYLRGAHLHAAEGEIERIDERLEELDQTLGIEENEREKRFNEFKLLDKQWETDAEAIRGLESALSVAEAEDKAAKAGYRAYSGIVTRLQREAPTTADAFAQLKAELPRILETAQTAETDLKKSGYDVADALSEARRAYREKQEELEALQSAPTLIPKREVARRLTIAHGAGVPVADLPYVAELVDLAPDEDRWRPAAEKVLRNYGLRLLVPEHHAATVRRFIDENDMRGIVEYSTVTATSNHQPALRPGTLATKLIVDESHPYRTWLAAQLARRFEHVCVETADDLDEHRLAVTVRGTLKLPGNHYRKDDREEVTNPSSYILGVNTIAKREALKAEVDALHEQRRIATEKADEHQNRLRATENTIAAVRQLNDYSAWAVLDKWETSRRINELQQRIEAIRNENEDLRRLEKERNDAQDRHRAAEQKCAGIRNEIEALTKRMPRLVDLQESLENHPHEVDDPSDREFLDEVLAATAVPLNPEAFQPVVVAMRRELTARRDAADGDRKVAQTKLESSIKAFIEQWPDAAPDTSGDVERSGADFVALHDEIARRRLPEAMDRFQRLIADDMVPSISFLQREVEKSSTEIRKRITMVNEGLQRVEFNAGTRLQIAHKAQPSEDARLFRNAVDTLLRHAPAARKDAEASRLQFKRVRQLMARFTADTTDGRQWRDNVLDVRNTYSFYGREEVIEDGTTLATFSNTSTNSGGEQEKLVAFCLAAALTYNLADGTGDGVPLFAPLMLDEAFSKSDETFAAQALSVFHEFGFQLVIAAPIRMSGIIEPFIGQAVLVEKRQLPDGPRSNAASATFGQLAARHDEE</sequence>
<accession>A0A1C5K5K5</accession>
<evidence type="ECO:0000256" key="2">
    <source>
        <dbReference type="SAM" id="MobiDB-lite"/>
    </source>
</evidence>
<keyword evidence="1" id="KW-0175">Coiled coil</keyword>
<evidence type="ECO:0000313" key="4">
    <source>
        <dbReference type="Proteomes" id="UP000198221"/>
    </source>
</evidence>
<dbReference type="RefSeq" id="WP_172875938.1">
    <property type="nucleotide sequence ID" value="NZ_LT607754.1"/>
</dbReference>
<feature type="coiled-coil region" evidence="1">
    <location>
        <begin position="633"/>
        <end position="743"/>
    </location>
</feature>
<protein>
    <submittedName>
        <fullName evidence="3">Uncharacterized protein YPO0396</fullName>
    </submittedName>
</protein>
<evidence type="ECO:0000256" key="1">
    <source>
        <dbReference type="SAM" id="Coils"/>
    </source>
</evidence>
<dbReference type="Pfam" id="PF13558">
    <property type="entry name" value="SbcC_Walker_B"/>
    <property type="match status" value="1"/>
</dbReference>
<dbReference type="SUPFAM" id="SSF52540">
    <property type="entry name" value="P-loop containing nucleoside triphosphate hydrolases"/>
    <property type="match status" value="1"/>
</dbReference>
<dbReference type="EMBL" id="LT607754">
    <property type="protein sequence ID" value="SCG78064.1"/>
    <property type="molecule type" value="Genomic_DNA"/>
</dbReference>
<gene>
    <name evidence="3" type="ORF">GA0070613_6455</name>
</gene>
<dbReference type="AlphaFoldDB" id="A0A1C5K5K5"/>
<dbReference type="Gene3D" id="3.40.50.300">
    <property type="entry name" value="P-loop containing nucleotide triphosphate hydrolases"/>
    <property type="match status" value="1"/>
</dbReference>
<evidence type="ECO:0000313" key="3">
    <source>
        <dbReference type="EMBL" id="SCG78064.1"/>
    </source>
</evidence>
<feature type="region of interest" description="Disordered" evidence="2">
    <location>
        <begin position="1098"/>
        <end position="1119"/>
    </location>
</feature>
<reference evidence="4" key="1">
    <citation type="submission" date="2016-06" db="EMBL/GenBank/DDBJ databases">
        <authorList>
            <person name="Varghese N."/>
            <person name="Submissions Spin"/>
        </authorList>
    </citation>
    <scope>NUCLEOTIDE SEQUENCE [LARGE SCALE GENOMIC DNA]</scope>
    <source>
        <strain evidence="4">DSM 43819</strain>
    </source>
</reference>